<keyword evidence="1" id="KW-0812">Transmembrane</keyword>
<dbReference type="AlphaFoldDB" id="A0A1H6XUG4"/>
<evidence type="ECO:0000256" key="1">
    <source>
        <dbReference type="SAM" id="Phobius"/>
    </source>
</evidence>
<evidence type="ECO:0000313" key="4">
    <source>
        <dbReference type="Proteomes" id="UP000199005"/>
    </source>
</evidence>
<sequence>MRTCDYLPLLALGLLPGAAFAHPGHGESGLLAGLVHPFGGADHLLAMLAVGIWAALQPRALKFAVPGAFLAALLGGFLLGTGGVALPRVETGMALSVLLLGLLIACAARLPAAVSLALAGTFALFHGYAHGVEARGSLVAFAGGFLGASLTLHLGGGLLATAVQRRLPLLARGIGAAIAASGALMMI</sequence>
<dbReference type="InterPro" id="IPR007038">
    <property type="entry name" value="HupE_UreJ"/>
</dbReference>
<feature type="chain" id="PRO_5011513814" evidence="2">
    <location>
        <begin position="22"/>
        <end position="187"/>
    </location>
</feature>
<keyword evidence="1" id="KW-0472">Membrane</keyword>
<keyword evidence="1" id="KW-1133">Transmembrane helix</keyword>
<keyword evidence="2" id="KW-0732">Signal</keyword>
<gene>
    <name evidence="3" type="ORF">SAMN04244579_03907</name>
</gene>
<dbReference type="RefSeq" id="WP_090902201.1">
    <property type="nucleotide sequence ID" value="NZ_FNYO01000070.1"/>
</dbReference>
<dbReference type="Proteomes" id="UP000199005">
    <property type="component" value="Unassembled WGS sequence"/>
</dbReference>
<feature type="transmembrane region" description="Helical" evidence="1">
    <location>
        <begin position="98"/>
        <end position="125"/>
    </location>
</feature>
<protein>
    <submittedName>
        <fullName evidence="3">Urease accessory protein</fullName>
    </submittedName>
</protein>
<feature type="signal peptide" evidence="2">
    <location>
        <begin position="1"/>
        <end position="21"/>
    </location>
</feature>
<evidence type="ECO:0000313" key="3">
    <source>
        <dbReference type="EMBL" id="SEJ31806.1"/>
    </source>
</evidence>
<proteinExistence type="predicted"/>
<dbReference type="EMBL" id="FNYO01000070">
    <property type="protein sequence ID" value="SEJ31806.1"/>
    <property type="molecule type" value="Genomic_DNA"/>
</dbReference>
<dbReference type="STRING" id="170623.SAMN04244579_03907"/>
<dbReference type="Pfam" id="PF04955">
    <property type="entry name" value="HupE_UreJ"/>
    <property type="match status" value="1"/>
</dbReference>
<accession>A0A1H6XUG4</accession>
<evidence type="ECO:0000256" key="2">
    <source>
        <dbReference type="SAM" id="SignalP"/>
    </source>
</evidence>
<feature type="transmembrane region" description="Helical" evidence="1">
    <location>
        <begin position="137"/>
        <end position="163"/>
    </location>
</feature>
<feature type="transmembrane region" description="Helical" evidence="1">
    <location>
        <begin position="37"/>
        <end position="56"/>
    </location>
</feature>
<feature type="transmembrane region" description="Helical" evidence="1">
    <location>
        <begin position="63"/>
        <end position="86"/>
    </location>
</feature>
<organism evidence="3 4">
    <name type="scientific">Azotobacter beijerinckii</name>
    <dbReference type="NCBI Taxonomy" id="170623"/>
    <lineage>
        <taxon>Bacteria</taxon>
        <taxon>Pseudomonadati</taxon>
        <taxon>Pseudomonadota</taxon>
        <taxon>Gammaproteobacteria</taxon>
        <taxon>Pseudomonadales</taxon>
        <taxon>Pseudomonadaceae</taxon>
        <taxon>Azotobacter</taxon>
    </lineage>
</organism>
<dbReference type="PIRSF" id="PIRSF016919">
    <property type="entry name" value="HupE_UreJ"/>
    <property type="match status" value="1"/>
</dbReference>
<reference evidence="3 4" key="1">
    <citation type="submission" date="2016-10" db="EMBL/GenBank/DDBJ databases">
        <authorList>
            <person name="de Groot N.N."/>
        </authorList>
    </citation>
    <scope>NUCLEOTIDE SEQUENCE [LARGE SCALE GENOMIC DNA]</scope>
    <source>
        <strain evidence="3 4">DSM 1041</strain>
    </source>
</reference>
<name>A0A1H6XUG4_9GAMM</name>